<dbReference type="EMBL" id="QXIU01000053">
    <property type="protein sequence ID" value="RIE14281.1"/>
    <property type="molecule type" value="Genomic_DNA"/>
</dbReference>
<dbReference type="AlphaFoldDB" id="A0A398DUX2"/>
<accession>A0A398DUX2</accession>
<reference evidence="2 3" key="1">
    <citation type="submission" date="2018-09" db="EMBL/GenBank/DDBJ databases">
        <title>Discovery and Ecogenomic Context for Candidatus Cryosericales, a Global Caldiserica Order Active in Thawing Permafrost.</title>
        <authorList>
            <person name="Martinez M.A."/>
            <person name="Woodcroft B.J."/>
            <person name="Ignacio Espinoza J.C."/>
            <person name="Zayed A."/>
            <person name="Singleton C.M."/>
            <person name="Boyd J."/>
            <person name="Li Y.-F."/>
            <person name="Purvine S."/>
            <person name="Maughan H."/>
            <person name="Hodgkins S.B."/>
            <person name="Anderson D."/>
            <person name="Sederholm M."/>
            <person name="Temperton B."/>
            <person name="Saleska S.R."/>
            <person name="Tyson G.W."/>
            <person name="Rich V.I."/>
        </authorList>
    </citation>
    <scope>NUCLEOTIDE SEQUENCE [LARGE SCALE GENOMIC DNA]</scope>
    <source>
        <strain evidence="2 3">SMC5</strain>
    </source>
</reference>
<keyword evidence="2" id="KW-0489">Methyltransferase</keyword>
<dbReference type="InterPro" id="IPR019230">
    <property type="entry name" value="RNA_MeTrfase_C_dom"/>
</dbReference>
<evidence type="ECO:0000259" key="1">
    <source>
        <dbReference type="Pfam" id="PF09936"/>
    </source>
</evidence>
<protein>
    <submittedName>
        <fullName evidence="2">RNA methyltransferase</fullName>
    </submittedName>
</protein>
<dbReference type="InterPro" id="IPR029026">
    <property type="entry name" value="tRNA_m1G_MTases_N"/>
</dbReference>
<feature type="domain" description="tRNA (guanine-N(1)-)-methyltransferase C-terminal" evidence="1">
    <location>
        <begin position="6"/>
        <end position="41"/>
    </location>
</feature>
<feature type="non-terminal residue" evidence="2">
    <location>
        <position position="41"/>
    </location>
</feature>
<keyword evidence="2" id="KW-0808">Transferase</keyword>
<proteinExistence type="predicted"/>
<dbReference type="Proteomes" id="UP000266489">
    <property type="component" value="Unassembled WGS sequence"/>
</dbReference>
<evidence type="ECO:0000313" key="2">
    <source>
        <dbReference type="EMBL" id="RIE14281.1"/>
    </source>
</evidence>
<evidence type="ECO:0000313" key="3">
    <source>
        <dbReference type="Proteomes" id="UP000266489"/>
    </source>
</evidence>
<organism evidence="2 3">
    <name type="scientific">Candidatus Cryosericum odellii</name>
    <dbReference type="NCBI Taxonomy" id="2290917"/>
    <lineage>
        <taxon>Bacteria</taxon>
        <taxon>Pseudomonadati</taxon>
        <taxon>Caldisericota/Cryosericota group</taxon>
        <taxon>Candidatus Cryosericota</taxon>
        <taxon>Candidatus Cryosericia</taxon>
        <taxon>Candidatus Cryosericales</taxon>
        <taxon>Candidatus Cryosericaceae</taxon>
        <taxon>Candidatus Cryosericum</taxon>
    </lineage>
</organism>
<gene>
    <name evidence="2" type="ORF">SMC5_02015</name>
</gene>
<dbReference type="Gene3D" id="3.40.1280.10">
    <property type="match status" value="1"/>
</dbReference>
<sequence>MTDFRLYLAVVHHPVYNKHHEIVTTSIVIHDIHDIARAGKT</sequence>
<name>A0A398DUX2_9BACT</name>
<dbReference type="GO" id="GO:0008168">
    <property type="term" value="F:methyltransferase activity"/>
    <property type="evidence" value="ECO:0007669"/>
    <property type="project" value="UniProtKB-KW"/>
</dbReference>
<dbReference type="Pfam" id="PF09936">
    <property type="entry name" value="Methyltrn_RNA_4"/>
    <property type="match status" value="1"/>
</dbReference>
<comment type="caution">
    <text evidence="2">The sequence shown here is derived from an EMBL/GenBank/DDBJ whole genome shotgun (WGS) entry which is preliminary data.</text>
</comment>
<dbReference type="RefSeq" id="WP_165848927.1">
    <property type="nucleotide sequence ID" value="NZ_QXIU01000053.1"/>
</dbReference>
<dbReference type="GO" id="GO:0032259">
    <property type="term" value="P:methylation"/>
    <property type="evidence" value="ECO:0007669"/>
    <property type="project" value="UniProtKB-KW"/>
</dbReference>